<reference evidence="1 2" key="2">
    <citation type="journal article" date="2012" name="Stand. Genomic Sci.">
        <title>Complete genome sequence of the sulfate-reducing firmicute Desulfotomaculum ruminis type strain (DL(T)).</title>
        <authorList>
            <person name="Spring S."/>
            <person name="Visser M."/>
            <person name="Lu M."/>
            <person name="Copeland A."/>
            <person name="Lapidus A."/>
            <person name="Lucas S."/>
            <person name="Cheng J.F."/>
            <person name="Han C."/>
            <person name="Tapia R."/>
            <person name="Goodwin L.A."/>
            <person name="Pitluck S."/>
            <person name="Ivanova N."/>
            <person name="Land M."/>
            <person name="Hauser L."/>
            <person name="Larimer F."/>
            <person name="Rohde M."/>
            <person name="Goker M."/>
            <person name="Detter J.C."/>
            <person name="Kyrpides N.C."/>
            <person name="Woyke T."/>
            <person name="Schaap P.J."/>
            <person name="Plugge C.M."/>
            <person name="Muyzer G."/>
            <person name="Kuever J."/>
            <person name="Pereira I.A."/>
            <person name="Parshina S.N."/>
            <person name="Bernier-Latmani R."/>
            <person name="Stams A.J."/>
            <person name="Klenk H.P."/>
        </authorList>
    </citation>
    <scope>NUCLEOTIDE SEQUENCE [LARGE SCALE GENOMIC DNA]</scope>
    <source>
        <strain evidence="2">ATCC 23193 / DSM 2154 / NCIB 8452 / DL</strain>
    </source>
</reference>
<proteinExistence type="predicted"/>
<dbReference type="Pfam" id="PF03692">
    <property type="entry name" value="CxxCxxCC"/>
    <property type="match status" value="1"/>
</dbReference>
<evidence type="ECO:0008006" key="3">
    <source>
        <dbReference type="Google" id="ProtNLM"/>
    </source>
</evidence>
<keyword evidence="2" id="KW-1185">Reference proteome</keyword>
<evidence type="ECO:0000313" key="2">
    <source>
        <dbReference type="Proteomes" id="UP000009234"/>
    </source>
</evidence>
<dbReference type="InterPro" id="IPR005358">
    <property type="entry name" value="Puta_zinc/iron-chelating_dom"/>
</dbReference>
<reference evidence="2" key="1">
    <citation type="submission" date="2011-05" db="EMBL/GenBank/DDBJ databases">
        <title>Complete sequence of Desulfotomaculum ruminis DSM 2154.</title>
        <authorList>
            <person name="Lucas S."/>
            <person name="Copeland A."/>
            <person name="Lapidus A."/>
            <person name="Cheng J.-F."/>
            <person name="Goodwin L."/>
            <person name="Pitluck S."/>
            <person name="Lu M."/>
            <person name="Detter J.C."/>
            <person name="Han C."/>
            <person name="Tapia R."/>
            <person name="Land M."/>
            <person name="Hauser L."/>
            <person name="Kyrpides N."/>
            <person name="Ivanova N."/>
            <person name="Mikhailova N."/>
            <person name="Pagani I."/>
            <person name="Stams A.J.M."/>
            <person name="Plugge C.M."/>
            <person name="Muyzer G."/>
            <person name="Kuever J."/>
            <person name="Parshina S.N."/>
            <person name="Ivanova A.E."/>
            <person name="Nazina T.N."/>
            <person name="Brambilla E."/>
            <person name="Spring S."/>
            <person name="Klenk H.-P."/>
            <person name="Woyke T."/>
        </authorList>
    </citation>
    <scope>NUCLEOTIDE SEQUENCE [LARGE SCALE GENOMIC DNA]</scope>
    <source>
        <strain evidence="2">ATCC 23193 / DSM 2154 / NCIB 8452 / DL</strain>
    </source>
</reference>
<organism evidence="1 2">
    <name type="scientific">Desulforamulus ruminis (strain ATCC 23193 / DSM 2154 / NCIMB 8452 / DL)</name>
    <name type="common">Desulfotomaculum ruminis</name>
    <dbReference type="NCBI Taxonomy" id="696281"/>
    <lineage>
        <taxon>Bacteria</taxon>
        <taxon>Bacillati</taxon>
        <taxon>Bacillota</taxon>
        <taxon>Clostridia</taxon>
        <taxon>Eubacteriales</taxon>
        <taxon>Peptococcaceae</taxon>
        <taxon>Desulforamulus</taxon>
    </lineage>
</organism>
<dbReference type="EMBL" id="CP002780">
    <property type="protein sequence ID" value="AEG62009.1"/>
    <property type="molecule type" value="Genomic_DNA"/>
</dbReference>
<accession>F6DQL2</accession>
<sequence length="242" mass="28024">MAGRLPLDYSYLFYQWNEFTDKVRSGQNIFPQSWSSSLWQEKLHLLHNIITNHPDSGLCSRCGECCLDFPFACRPVEFFYILPYIALQWPKDRQQTLFLEQMGKIRDDGQNYCPFLEKGGCSIYPVRPLLCRRAICGEHICNKQNRDFDSLGDWCNADPVITQLTTMNLVYYYFDEQNQSIELNWPVELPGLKSFSLTVAPFEIWLLLLLDQRELCAGVLELKTFKPILQCLKPGTLSLGTA</sequence>
<dbReference type="OrthoDB" id="1786378at2"/>
<gene>
    <name evidence="1" type="ordered locus">Desru_3809</name>
</gene>
<dbReference type="Proteomes" id="UP000009234">
    <property type="component" value="Chromosome"/>
</dbReference>
<dbReference type="KEGG" id="dru:Desru_3809"/>
<name>F6DQL2_DESRL</name>
<protein>
    <recommendedName>
        <fullName evidence="3">Zinc-or iron-chelating domain-containing protein</fullName>
    </recommendedName>
</protein>
<dbReference type="RefSeq" id="WP_013843754.1">
    <property type="nucleotide sequence ID" value="NC_015589.1"/>
</dbReference>
<dbReference type="AlphaFoldDB" id="F6DQL2"/>
<dbReference type="STRING" id="696281.Desru_3809"/>
<dbReference type="HOGENOM" id="CLU_1145751_0_0_9"/>
<evidence type="ECO:0000313" key="1">
    <source>
        <dbReference type="EMBL" id="AEG62009.1"/>
    </source>
</evidence>